<reference evidence="3" key="1">
    <citation type="journal article" date="2019" name="Int. J. Syst. Evol. Microbiol.">
        <title>The Global Catalogue of Microorganisms (GCM) 10K type strain sequencing project: providing services to taxonomists for standard genome sequencing and annotation.</title>
        <authorList>
            <consortium name="The Broad Institute Genomics Platform"/>
            <consortium name="The Broad Institute Genome Sequencing Center for Infectious Disease"/>
            <person name="Wu L."/>
            <person name="Ma J."/>
        </authorList>
    </citation>
    <scope>NUCLEOTIDE SEQUENCE [LARGE SCALE GENOMIC DNA]</scope>
    <source>
        <strain evidence="3">JCM 18537</strain>
    </source>
</reference>
<dbReference type="EMBL" id="BAABKO010000001">
    <property type="protein sequence ID" value="GAA4762168.1"/>
    <property type="molecule type" value="Genomic_DNA"/>
</dbReference>
<gene>
    <name evidence="2" type="ORF">GCM10023351_00710</name>
</gene>
<dbReference type="SUPFAM" id="SSF103473">
    <property type="entry name" value="MFS general substrate transporter"/>
    <property type="match status" value="1"/>
</dbReference>
<feature type="transmembrane region" description="Helical" evidence="1">
    <location>
        <begin position="45"/>
        <end position="70"/>
    </location>
</feature>
<dbReference type="Gene3D" id="1.20.1250.20">
    <property type="entry name" value="MFS general substrate transporter like domains"/>
    <property type="match status" value="2"/>
</dbReference>
<dbReference type="PANTHER" id="PTHR23523:SF2">
    <property type="entry name" value="2-NITROIMIDAZOLE TRANSPORTER"/>
    <property type="match status" value="1"/>
</dbReference>
<dbReference type="PANTHER" id="PTHR23523">
    <property type="match status" value="1"/>
</dbReference>
<feature type="transmembrane region" description="Helical" evidence="1">
    <location>
        <begin position="229"/>
        <end position="247"/>
    </location>
</feature>
<feature type="transmembrane region" description="Helical" evidence="1">
    <location>
        <begin position="293"/>
        <end position="313"/>
    </location>
</feature>
<dbReference type="InterPro" id="IPR052524">
    <property type="entry name" value="MFS_Cyanate_Porter"/>
</dbReference>
<keyword evidence="3" id="KW-1185">Reference proteome</keyword>
<keyword evidence="1" id="KW-0472">Membrane</keyword>
<feature type="transmembrane region" description="Helical" evidence="1">
    <location>
        <begin position="267"/>
        <end position="286"/>
    </location>
</feature>
<evidence type="ECO:0000313" key="2">
    <source>
        <dbReference type="EMBL" id="GAA4762168.1"/>
    </source>
</evidence>
<accession>A0ABP8ZQK4</accession>
<feature type="transmembrane region" description="Helical" evidence="1">
    <location>
        <begin position="101"/>
        <end position="123"/>
    </location>
</feature>
<evidence type="ECO:0000256" key="1">
    <source>
        <dbReference type="SAM" id="Phobius"/>
    </source>
</evidence>
<name>A0ABP8ZQK4_9MICO</name>
<feature type="transmembrane region" description="Helical" evidence="1">
    <location>
        <begin position="135"/>
        <end position="155"/>
    </location>
</feature>
<organism evidence="2 3">
    <name type="scientific">Microbacterium gilvum</name>
    <dbReference type="NCBI Taxonomy" id="1336204"/>
    <lineage>
        <taxon>Bacteria</taxon>
        <taxon>Bacillati</taxon>
        <taxon>Actinomycetota</taxon>
        <taxon>Actinomycetes</taxon>
        <taxon>Micrococcales</taxon>
        <taxon>Microbacteriaceae</taxon>
        <taxon>Microbacterium</taxon>
    </lineage>
</organism>
<proteinExistence type="predicted"/>
<keyword evidence="1" id="KW-1133">Transmembrane helix</keyword>
<dbReference type="Proteomes" id="UP001501645">
    <property type="component" value="Unassembled WGS sequence"/>
</dbReference>
<dbReference type="InterPro" id="IPR011701">
    <property type="entry name" value="MFS"/>
</dbReference>
<dbReference type="Pfam" id="PF07690">
    <property type="entry name" value="MFS_1"/>
    <property type="match status" value="1"/>
</dbReference>
<dbReference type="RefSeq" id="WP_345434775.1">
    <property type="nucleotide sequence ID" value="NZ_BAABKO010000001.1"/>
</dbReference>
<evidence type="ECO:0000313" key="3">
    <source>
        <dbReference type="Proteomes" id="UP001501645"/>
    </source>
</evidence>
<keyword evidence="1" id="KW-0812">Transmembrane</keyword>
<protein>
    <submittedName>
        <fullName evidence="2">MFS transporter</fullName>
    </submittedName>
</protein>
<feature type="transmembrane region" description="Helical" evidence="1">
    <location>
        <begin position="161"/>
        <end position="183"/>
    </location>
</feature>
<comment type="caution">
    <text evidence="2">The sequence shown here is derived from an EMBL/GenBank/DDBJ whole genome shotgun (WGS) entry which is preliminary data.</text>
</comment>
<feature type="transmembrane region" description="Helical" evidence="1">
    <location>
        <begin position="355"/>
        <end position="376"/>
    </location>
</feature>
<dbReference type="InterPro" id="IPR036259">
    <property type="entry name" value="MFS_trans_sf"/>
</dbReference>
<feature type="transmembrane region" description="Helical" evidence="1">
    <location>
        <begin position="319"/>
        <end position="343"/>
    </location>
</feature>
<sequence>MTRARHAFPWLVVVALLTASLTLRAPILAVTPVLRDIEEAFGVDAATVSLLTTLPVIMFAALTPVAALVIRRAGAELALLACLVAIVVGTLVRLLPGFSWMLAGMVVIGAGITVGNVVLPVIIRRDVPPRHVATVTAGYAALLNVGSLVVTLGTAPIAELVGWSAAVLSWVWITIAGLALWLLHMRRDRVPGATWAERYSGEAGGPEQIVLTGPVPTVSRSGRTTRSPVVWLLVATFCCQSAGYYAISTWLPTLIGDTTGSDPTRAGAFASIFQGAGIVGALLVPALAHRLPILVPAGVVSACWLALSAGLLFAPDAFLLWTAIGGIAHGGGFVVVMTVLVGHSRTDAEAATGSALVQGGGYVMGAAGAPAIGALHELTGGWTAPLGVTFALAIGFTAFLSAAVVAARR</sequence>
<feature type="transmembrane region" description="Helical" evidence="1">
    <location>
        <begin position="77"/>
        <end position="95"/>
    </location>
</feature>
<feature type="transmembrane region" description="Helical" evidence="1">
    <location>
        <begin position="382"/>
        <end position="407"/>
    </location>
</feature>